<accession>A0ABR6NEE4</accession>
<dbReference type="PANTHER" id="PTHR46401">
    <property type="entry name" value="GLYCOSYLTRANSFERASE WBBK-RELATED"/>
    <property type="match status" value="1"/>
</dbReference>
<evidence type="ECO:0000256" key="1">
    <source>
        <dbReference type="ARBA" id="ARBA00022679"/>
    </source>
</evidence>
<dbReference type="CDD" id="cd03809">
    <property type="entry name" value="GT4_MtfB-like"/>
    <property type="match status" value="1"/>
</dbReference>
<keyword evidence="4" id="KW-1185">Reference proteome</keyword>
<evidence type="ECO:0000259" key="2">
    <source>
        <dbReference type="Pfam" id="PF00534"/>
    </source>
</evidence>
<evidence type="ECO:0000313" key="4">
    <source>
        <dbReference type="Proteomes" id="UP001138540"/>
    </source>
</evidence>
<sequence>MIWKTAAELPGALSGDAVSDSGIPTAALEISPMFEEHWSGIPMVTAELAGHALGDSGVDWIFLHNNIVIPYALVELLLVRRSGRALLPDLADLAYAGNLINRFEASTRACVWPNVKCMAGWFAREAVIIHDLSTLIAPEFHNDDTINYHCDRVLHDCRTSDHIFCVSDATRRDVINYLRVPERKTSVIPLGARFEESDLYQACEQRRSIDVEPYIVIIGTIEPRKNGGMIIDLLMKYPHLLNGYQIVFIGREGWLDEKRRIMDQLATLGIASDRVVFTGYVSDEIKTRLLLNCAFAVYPSFFEGYGLPVLECAVLGKLCVASRTSSIVEVAPDMCIFFDPTDLESLRSAIEHALACVRLPGRQDPSFIDLCLAIEARGWHHCYNHVRNWLMSGEPHAS</sequence>
<dbReference type="Pfam" id="PF00534">
    <property type="entry name" value="Glycos_transf_1"/>
    <property type="match status" value="1"/>
</dbReference>
<protein>
    <submittedName>
        <fullName evidence="3">Glycosyltransferase involved in cell wall biosynthesis</fullName>
    </submittedName>
</protein>
<dbReference type="SUPFAM" id="SSF53756">
    <property type="entry name" value="UDP-Glycosyltransferase/glycogen phosphorylase"/>
    <property type="match status" value="1"/>
</dbReference>
<dbReference type="RefSeq" id="WP_184150880.1">
    <property type="nucleotide sequence ID" value="NZ_JACHKA010000001.1"/>
</dbReference>
<feature type="domain" description="Glycosyl transferase family 1" evidence="2">
    <location>
        <begin position="211"/>
        <end position="356"/>
    </location>
</feature>
<comment type="caution">
    <text evidence="3">The sequence shown here is derived from an EMBL/GenBank/DDBJ whole genome shotgun (WGS) entry which is preliminary data.</text>
</comment>
<dbReference type="InterPro" id="IPR001296">
    <property type="entry name" value="Glyco_trans_1"/>
</dbReference>
<proteinExistence type="predicted"/>
<dbReference type="EMBL" id="JACHKA010000001">
    <property type="protein sequence ID" value="MBB5985027.1"/>
    <property type="molecule type" value="Genomic_DNA"/>
</dbReference>
<name>A0ABR6NEE4_9SPHN</name>
<gene>
    <name evidence="3" type="ORF">HNP60_001001</name>
</gene>
<evidence type="ECO:0000313" key="3">
    <source>
        <dbReference type="EMBL" id="MBB5985027.1"/>
    </source>
</evidence>
<dbReference type="Gene3D" id="3.40.50.2000">
    <property type="entry name" value="Glycogen Phosphorylase B"/>
    <property type="match status" value="2"/>
</dbReference>
<organism evidence="3 4">
    <name type="scientific">Sphingobium lignivorans</name>
    <dbReference type="NCBI Taxonomy" id="2735886"/>
    <lineage>
        <taxon>Bacteria</taxon>
        <taxon>Pseudomonadati</taxon>
        <taxon>Pseudomonadota</taxon>
        <taxon>Alphaproteobacteria</taxon>
        <taxon>Sphingomonadales</taxon>
        <taxon>Sphingomonadaceae</taxon>
        <taxon>Sphingobium</taxon>
    </lineage>
</organism>
<reference evidence="3 4" key="1">
    <citation type="submission" date="2020-08" db="EMBL/GenBank/DDBJ databases">
        <title>Exploring microbial biodiversity for novel pathways involved in the catabolism of aromatic compounds derived from lignin.</title>
        <authorList>
            <person name="Elkins J."/>
        </authorList>
    </citation>
    <scope>NUCLEOTIDE SEQUENCE [LARGE SCALE GENOMIC DNA]</scope>
    <source>
        <strain evidence="3 4">B1D3A</strain>
    </source>
</reference>
<keyword evidence="1" id="KW-0808">Transferase</keyword>
<dbReference type="Proteomes" id="UP001138540">
    <property type="component" value="Unassembled WGS sequence"/>
</dbReference>
<dbReference type="PANTHER" id="PTHR46401:SF2">
    <property type="entry name" value="GLYCOSYLTRANSFERASE WBBK-RELATED"/>
    <property type="match status" value="1"/>
</dbReference>